<gene>
    <name evidence="5" type="ORF">TL16_g03503</name>
</gene>
<evidence type="ECO:0000256" key="3">
    <source>
        <dbReference type="SAM" id="MobiDB-lite"/>
    </source>
</evidence>
<dbReference type="AlphaFoldDB" id="A0A9W6ZY89"/>
<dbReference type="GO" id="GO:0003723">
    <property type="term" value="F:RNA binding"/>
    <property type="evidence" value="ECO:0007669"/>
    <property type="project" value="UniProtKB-UniRule"/>
</dbReference>
<dbReference type="Pfam" id="PF00013">
    <property type="entry name" value="KH_1"/>
    <property type="match status" value="2"/>
</dbReference>
<dbReference type="PANTHER" id="PTHR10288">
    <property type="entry name" value="KH DOMAIN CONTAINING RNA BINDING PROTEIN"/>
    <property type="match status" value="1"/>
</dbReference>
<evidence type="ECO:0000256" key="1">
    <source>
        <dbReference type="ARBA" id="ARBA00022737"/>
    </source>
</evidence>
<dbReference type="InterPro" id="IPR004087">
    <property type="entry name" value="KH_dom"/>
</dbReference>
<feature type="compositionally biased region" description="Gly residues" evidence="3">
    <location>
        <begin position="1"/>
        <end position="19"/>
    </location>
</feature>
<feature type="region of interest" description="Disordered" evidence="3">
    <location>
        <begin position="1"/>
        <end position="54"/>
    </location>
</feature>
<evidence type="ECO:0000313" key="6">
    <source>
        <dbReference type="Proteomes" id="UP001162640"/>
    </source>
</evidence>
<dbReference type="Proteomes" id="UP001162640">
    <property type="component" value="Unassembled WGS sequence"/>
</dbReference>
<dbReference type="SMART" id="SM00322">
    <property type="entry name" value="KH"/>
    <property type="match status" value="2"/>
</dbReference>
<comment type="caution">
    <text evidence="5">The sequence shown here is derived from an EMBL/GenBank/DDBJ whole genome shotgun (WGS) entry which is preliminary data.</text>
</comment>
<accession>A0A9W6ZY89</accession>
<sequence length="392" mass="44178">MPPARGGKGISRGKGGGNRGSRRNPKGKEPLAIPDKFMSPTEVEEASKSLSESPPEVILPSLHLAGAPASFDSDDPEFSENMKTLPIPANLIGWIIGRGGQRLKLIMSLTQSLVWIDQKAAEGVSDRICYIRGRTMEGCDQAIAMIKELMKNGPHTANVKAAGGDQVTKIMACPKHLVGLIIGHRGTTIKKISDDSECQISINQCVEIDKPRQIILSGTAESILAAEQSITHTMLQSMNVKPRPQASPMTIPWSNTMFYHHVQHVHHVERVVGGVQQQYYYQKHQQAYSSSGDSYMHHQQVQQRSPKQERRQGALYVQQQQQQQYHTQLLYAQQQQQQYHTQLLYAQQQQQQYQAQLSFAHQQQQLQHQAQLSFAHQQQQQQQQQQQAHEDY</sequence>
<dbReference type="Gene3D" id="3.30.1370.10">
    <property type="entry name" value="K Homology domain, type 1"/>
    <property type="match status" value="2"/>
</dbReference>
<organism evidence="5 6">
    <name type="scientific">Triparma laevis f. inornata</name>
    <dbReference type="NCBI Taxonomy" id="1714386"/>
    <lineage>
        <taxon>Eukaryota</taxon>
        <taxon>Sar</taxon>
        <taxon>Stramenopiles</taxon>
        <taxon>Ochrophyta</taxon>
        <taxon>Bolidophyceae</taxon>
        <taxon>Parmales</taxon>
        <taxon>Triparmaceae</taxon>
        <taxon>Triparma</taxon>
    </lineage>
</organism>
<dbReference type="EMBL" id="BLQM01000093">
    <property type="protein sequence ID" value="GMH62577.1"/>
    <property type="molecule type" value="Genomic_DNA"/>
</dbReference>
<reference evidence="6" key="1">
    <citation type="journal article" date="2023" name="Commun. Biol.">
        <title>Genome analysis of Parmales, the sister group of diatoms, reveals the evolutionary specialization of diatoms from phago-mixotrophs to photoautotrophs.</title>
        <authorList>
            <person name="Ban H."/>
            <person name="Sato S."/>
            <person name="Yoshikawa S."/>
            <person name="Yamada K."/>
            <person name="Nakamura Y."/>
            <person name="Ichinomiya M."/>
            <person name="Sato N."/>
            <person name="Blanc-Mathieu R."/>
            <person name="Endo H."/>
            <person name="Kuwata A."/>
            <person name="Ogata H."/>
        </authorList>
    </citation>
    <scope>NUCLEOTIDE SEQUENCE [LARGE SCALE GENOMIC DNA]</scope>
</reference>
<feature type="domain" description="K Homology" evidence="4">
    <location>
        <begin position="165"/>
        <end position="235"/>
    </location>
</feature>
<evidence type="ECO:0000313" key="5">
    <source>
        <dbReference type="EMBL" id="GMH62577.1"/>
    </source>
</evidence>
<dbReference type="InterPro" id="IPR036612">
    <property type="entry name" value="KH_dom_type_1_sf"/>
</dbReference>
<protein>
    <recommendedName>
        <fullName evidence="4">K Homology domain-containing protein</fullName>
    </recommendedName>
</protein>
<evidence type="ECO:0000256" key="2">
    <source>
        <dbReference type="PROSITE-ProRule" id="PRU00117"/>
    </source>
</evidence>
<keyword evidence="1" id="KW-0677">Repeat</keyword>
<keyword evidence="2" id="KW-0694">RNA-binding</keyword>
<dbReference type="InterPro" id="IPR004088">
    <property type="entry name" value="KH_dom_type_1"/>
</dbReference>
<feature type="region of interest" description="Disordered" evidence="3">
    <location>
        <begin position="291"/>
        <end position="316"/>
    </location>
</feature>
<proteinExistence type="predicted"/>
<feature type="compositionally biased region" description="Polar residues" evidence="3">
    <location>
        <begin position="291"/>
        <end position="305"/>
    </location>
</feature>
<evidence type="ECO:0000259" key="4">
    <source>
        <dbReference type="SMART" id="SM00322"/>
    </source>
</evidence>
<dbReference type="CDD" id="cd00105">
    <property type="entry name" value="KH-I"/>
    <property type="match status" value="2"/>
</dbReference>
<dbReference type="PROSITE" id="PS50084">
    <property type="entry name" value="KH_TYPE_1"/>
    <property type="match status" value="2"/>
</dbReference>
<name>A0A9W6ZY89_9STRA</name>
<feature type="domain" description="K Homology" evidence="4">
    <location>
        <begin position="79"/>
        <end position="151"/>
    </location>
</feature>
<dbReference type="SUPFAM" id="SSF54791">
    <property type="entry name" value="Eukaryotic type KH-domain (KH-domain type I)"/>
    <property type="match status" value="2"/>
</dbReference>